<dbReference type="PANTHER" id="PTHR43649:SF29">
    <property type="entry name" value="OSMOPROTECTIVE COMPOUNDS-BINDING PROTEIN GGTB"/>
    <property type="match status" value="1"/>
</dbReference>
<evidence type="ECO:0000256" key="3">
    <source>
        <dbReference type="SAM" id="SignalP"/>
    </source>
</evidence>
<protein>
    <submittedName>
        <fullName evidence="4">ABC transporter substrate-binding protein</fullName>
    </submittedName>
</protein>
<dbReference type="Gene3D" id="3.40.190.10">
    <property type="entry name" value="Periplasmic binding protein-like II"/>
    <property type="match status" value="2"/>
</dbReference>
<dbReference type="SUPFAM" id="SSF53850">
    <property type="entry name" value="Periplasmic binding protein-like II"/>
    <property type="match status" value="1"/>
</dbReference>
<dbReference type="EMBL" id="JBBIAA010000009">
    <property type="protein sequence ID" value="MEJ5945614.1"/>
    <property type="molecule type" value="Genomic_DNA"/>
</dbReference>
<accession>A0ABU8RKP9</accession>
<comment type="similarity">
    <text evidence="1">Belongs to the bacterial solute-binding protein 1 family.</text>
</comment>
<dbReference type="RefSeq" id="WP_339574998.1">
    <property type="nucleotide sequence ID" value="NZ_JBBIAA010000009.1"/>
</dbReference>
<feature type="chain" id="PRO_5046787915" evidence="3">
    <location>
        <begin position="28"/>
        <end position="464"/>
    </location>
</feature>
<proteinExistence type="inferred from homology"/>
<keyword evidence="5" id="KW-1185">Reference proteome</keyword>
<sequence length="464" mass="49473">MTQRSRKRSTAAVAGGIGLLVALAGCATEEQAGVSGGGDNTAGAAAAASDIDCSQFEQFGDVDGSEVEVYTTIVAPEDQAFIDAFTPFESCTGISINYNGSKQFEAQLPVRVRSGDAPDIAFLPQPGLLAQMVSTGEVVEPPQAVVDNVDENWSEDWKTYGTVDGTFYAAPLGANVKSFVWYSPSAFADAGYEVPTTWDDMIALTDQIIADNPDAKPWCAGIGSGEATGWPATDWLEDIVLHSQGPDVYDQWIAHEIPFNDPAILEAIGEAGSILKNPDYVNGGLGDVRSIASTEFTDAGLPILDGNCWMHRQASFYQANWPSGTEVAEDGDVFAFPFPSMNPDVGNAVVGGGEFVAAFNDDPATQAVQYWLSTGDWANLKAQASAPGWFNANTQLDPANLKSPIDQLAVEQLQDPDVTFRFDASDLMPAQVGAAAEWQQLTDWIASDQSDQQTLDNIEAAWPQ</sequence>
<dbReference type="PANTHER" id="PTHR43649">
    <property type="entry name" value="ARABINOSE-BINDING PROTEIN-RELATED"/>
    <property type="match status" value="1"/>
</dbReference>
<gene>
    <name evidence="4" type="ORF">WDZ17_09955</name>
</gene>
<comment type="caution">
    <text evidence="4">The sequence shown here is derived from an EMBL/GenBank/DDBJ whole genome shotgun (WGS) entry which is preliminary data.</text>
</comment>
<feature type="signal peptide" evidence="3">
    <location>
        <begin position="1"/>
        <end position="27"/>
    </location>
</feature>
<name>A0ABU8RKP9_9ACTN</name>
<reference evidence="4 5" key="1">
    <citation type="journal article" date="2017" name="Int. J. Syst. Evol. Microbiol.">
        <title>Pseudokineococcus basanitobsidens sp. nov., isolated from volcanic rock.</title>
        <authorList>
            <person name="Lee D.W."/>
            <person name="Park M.Y."/>
            <person name="Kim J.J."/>
            <person name="Kim B.S."/>
        </authorList>
    </citation>
    <scope>NUCLEOTIDE SEQUENCE [LARGE SCALE GENOMIC DNA]</scope>
    <source>
        <strain evidence="4 5">DSM 103726</strain>
    </source>
</reference>
<organism evidence="4 5">
    <name type="scientific">Pseudokineococcus basanitobsidens</name>
    <dbReference type="NCBI Taxonomy" id="1926649"/>
    <lineage>
        <taxon>Bacteria</taxon>
        <taxon>Bacillati</taxon>
        <taxon>Actinomycetota</taxon>
        <taxon>Actinomycetes</taxon>
        <taxon>Kineosporiales</taxon>
        <taxon>Kineosporiaceae</taxon>
        <taxon>Pseudokineococcus</taxon>
    </lineage>
</organism>
<evidence type="ECO:0000256" key="1">
    <source>
        <dbReference type="ARBA" id="ARBA00008520"/>
    </source>
</evidence>
<keyword evidence="2" id="KW-0813">Transport</keyword>
<evidence type="ECO:0000313" key="4">
    <source>
        <dbReference type="EMBL" id="MEJ5945614.1"/>
    </source>
</evidence>
<evidence type="ECO:0000256" key="2">
    <source>
        <dbReference type="ARBA" id="ARBA00022448"/>
    </source>
</evidence>
<evidence type="ECO:0000313" key="5">
    <source>
        <dbReference type="Proteomes" id="UP001387100"/>
    </source>
</evidence>
<dbReference type="PROSITE" id="PS51257">
    <property type="entry name" value="PROKAR_LIPOPROTEIN"/>
    <property type="match status" value="1"/>
</dbReference>
<dbReference type="Proteomes" id="UP001387100">
    <property type="component" value="Unassembled WGS sequence"/>
</dbReference>
<dbReference type="InterPro" id="IPR050490">
    <property type="entry name" value="Bact_solute-bd_prot1"/>
</dbReference>
<keyword evidence="3" id="KW-0732">Signal</keyword>